<keyword evidence="2" id="KW-0653">Protein transport</keyword>
<comment type="caution">
    <text evidence="3">The sequence shown here is derived from an EMBL/GenBank/DDBJ whole genome shotgun (WGS) entry which is preliminary data.</text>
</comment>
<name>A0A0F9SRC5_9ZZZZ</name>
<dbReference type="GO" id="GO:0005829">
    <property type="term" value="C:cytosol"/>
    <property type="evidence" value="ECO:0007669"/>
    <property type="project" value="TreeGrafter"/>
</dbReference>
<evidence type="ECO:0000256" key="2">
    <source>
        <dbReference type="ARBA" id="ARBA00022927"/>
    </source>
</evidence>
<keyword evidence="1" id="KW-0813">Transport</keyword>
<dbReference type="InterPro" id="IPR051472">
    <property type="entry name" value="T3SS_Stator/FliH"/>
</dbReference>
<dbReference type="EMBL" id="LAZR01001759">
    <property type="protein sequence ID" value="KKN39516.1"/>
    <property type="molecule type" value="Genomic_DNA"/>
</dbReference>
<evidence type="ECO:0000313" key="3">
    <source>
        <dbReference type="EMBL" id="KKN39516.1"/>
    </source>
</evidence>
<gene>
    <name evidence="3" type="ORF">LCGC14_0742640</name>
</gene>
<dbReference type="AlphaFoldDB" id="A0A0F9SRC5"/>
<protein>
    <submittedName>
        <fullName evidence="3">Uncharacterized protein</fullName>
    </submittedName>
</protein>
<dbReference type="PANTHER" id="PTHR34982">
    <property type="entry name" value="YOP PROTEINS TRANSLOCATION PROTEIN L"/>
    <property type="match status" value="1"/>
</dbReference>
<dbReference type="GO" id="GO:0015031">
    <property type="term" value="P:protein transport"/>
    <property type="evidence" value="ECO:0007669"/>
    <property type="project" value="UniProtKB-KW"/>
</dbReference>
<proteinExistence type="predicted"/>
<evidence type="ECO:0000256" key="1">
    <source>
        <dbReference type="ARBA" id="ARBA00022448"/>
    </source>
</evidence>
<accession>A0A0F9SRC5</accession>
<dbReference type="PANTHER" id="PTHR34982:SF1">
    <property type="entry name" value="FLAGELLAR ASSEMBLY PROTEIN FLIH"/>
    <property type="match status" value="1"/>
</dbReference>
<organism evidence="3">
    <name type="scientific">marine sediment metagenome</name>
    <dbReference type="NCBI Taxonomy" id="412755"/>
    <lineage>
        <taxon>unclassified sequences</taxon>
        <taxon>metagenomes</taxon>
        <taxon>ecological metagenomes</taxon>
    </lineage>
</organism>
<reference evidence="3" key="1">
    <citation type="journal article" date="2015" name="Nature">
        <title>Complex archaea that bridge the gap between prokaryotes and eukaryotes.</title>
        <authorList>
            <person name="Spang A."/>
            <person name="Saw J.H."/>
            <person name="Jorgensen S.L."/>
            <person name="Zaremba-Niedzwiedzka K."/>
            <person name="Martijn J."/>
            <person name="Lind A.E."/>
            <person name="van Eijk R."/>
            <person name="Schleper C."/>
            <person name="Guy L."/>
            <person name="Ettema T.J."/>
        </authorList>
    </citation>
    <scope>NUCLEOTIDE SEQUENCE</scope>
</reference>
<sequence>MINLFDRNFDVDARRAVHGAAADDAEMNLRLAEARKSGFDAGRSVGKQDAKAEFEAEEDVRLTHEREQICAKLDELIAMDEMHWRDIENDIVELFLGIADRIVPEFLLTYGSDLAIERIRQSVALVRTDPVLSVHVSPDVATALNEEPVAWMPPTNDAVTVKVVADPKLSRGSAKVQWKGGKLEYDIEAATNAVHAALAEASQQFKIITRETE</sequence>